<dbReference type="Proteomes" id="UP001372834">
    <property type="component" value="Unassembled WGS sequence"/>
</dbReference>
<dbReference type="Pfam" id="PF02996">
    <property type="entry name" value="Prefoldin"/>
    <property type="match status" value="1"/>
</dbReference>
<dbReference type="InterPro" id="IPR003994">
    <property type="entry name" value="UXT"/>
</dbReference>
<organism evidence="2 3">
    <name type="scientific">Polyplax serrata</name>
    <name type="common">Common mouse louse</name>
    <dbReference type="NCBI Taxonomy" id="468196"/>
    <lineage>
        <taxon>Eukaryota</taxon>
        <taxon>Metazoa</taxon>
        <taxon>Ecdysozoa</taxon>
        <taxon>Arthropoda</taxon>
        <taxon>Hexapoda</taxon>
        <taxon>Insecta</taxon>
        <taxon>Pterygota</taxon>
        <taxon>Neoptera</taxon>
        <taxon>Paraneoptera</taxon>
        <taxon>Psocodea</taxon>
        <taxon>Troctomorpha</taxon>
        <taxon>Phthiraptera</taxon>
        <taxon>Anoplura</taxon>
        <taxon>Polyplacidae</taxon>
        <taxon>Polyplax</taxon>
    </lineage>
</organism>
<dbReference type="InterPro" id="IPR004127">
    <property type="entry name" value="Prefoldin_subunit_alpha"/>
</dbReference>
<dbReference type="Gene3D" id="1.10.287.370">
    <property type="match status" value="1"/>
</dbReference>
<dbReference type="AlphaFoldDB" id="A0AAN8SA48"/>
<name>A0AAN8SA48_POLSC</name>
<dbReference type="PRINTS" id="PR01502">
    <property type="entry name" value="UXTPROTEIN"/>
</dbReference>
<dbReference type="SUPFAM" id="SSF46579">
    <property type="entry name" value="Prefoldin"/>
    <property type="match status" value="1"/>
</dbReference>
<accession>A0AAN8SA48</accession>
<evidence type="ECO:0000313" key="2">
    <source>
        <dbReference type="EMBL" id="KAK6638896.1"/>
    </source>
</evidence>
<evidence type="ECO:0000256" key="1">
    <source>
        <dbReference type="ARBA" id="ARBA00007666"/>
    </source>
</evidence>
<dbReference type="GO" id="GO:0045944">
    <property type="term" value="P:positive regulation of transcription by RNA polymerase II"/>
    <property type="evidence" value="ECO:0007669"/>
    <property type="project" value="TreeGrafter"/>
</dbReference>
<dbReference type="PANTHER" id="PTHR13345">
    <property type="entry name" value="MEDIATOR OF RNA POLYMERASE II TRANSCRIPTION SUBUNIT 10"/>
    <property type="match status" value="1"/>
</dbReference>
<protein>
    <submittedName>
        <fullName evidence="2">Uncharacterized protein</fullName>
    </submittedName>
</protein>
<dbReference type="GO" id="GO:0003714">
    <property type="term" value="F:transcription corepressor activity"/>
    <property type="evidence" value="ECO:0007669"/>
    <property type="project" value="InterPro"/>
</dbReference>
<comment type="caution">
    <text evidence="2">The sequence shown here is derived from an EMBL/GenBank/DDBJ whole genome shotgun (WGS) entry which is preliminary data.</text>
</comment>
<reference evidence="2 3" key="1">
    <citation type="submission" date="2023-10" db="EMBL/GenBank/DDBJ databases">
        <title>Genomes of two closely related lineages of the louse Polyplax serrata with different host specificities.</title>
        <authorList>
            <person name="Martinu J."/>
            <person name="Tarabai H."/>
            <person name="Stefka J."/>
            <person name="Hypsa V."/>
        </authorList>
    </citation>
    <scope>NUCLEOTIDE SEQUENCE [LARGE SCALE GENOMIC DNA]</scope>
    <source>
        <strain evidence="2">HR10_N</strain>
    </source>
</reference>
<sequence length="165" mass="19136">MLAIITSKVNFTLFRSFQESQMMLNEEINEKVLRYEAFINDVLKEDLKEVHSQVDKKNTEISEWIQLKTILNTLNENEMINGFKTKMDIGTNVYVQVNIPDASKILINVGFGIYVEYTINEALKLIEKRVSLLNREIEILKKNSAHIKARIKLVLHGIQELSNLK</sequence>
<comment type="similarity">
    <text evidence="1">Belongs to the UXT family.</text>
</comment>
<dbReference type="CDD" id="cd23158">
    <property type="entry name" value="Prefoldin_UXT"/>
    <property type="match status" value="1"/>
</dbReference>
<dbReference type="GO" id="GO:0000122">
    <property type="term" value="P:negative regulation of transcription by RNA polymerase II"/>
    <property type="evidence" value="ECO:0007669"/>
    <property type="project" value="InterPro"/>
</dbReference>
<evidence type="ECO:0000313" key="3">
    <source>
        <dbReference type="Proteomes" id="UP001372834"/>
    </source>
</evidence>
<dbReference type="GO" id="GO:0016592">
    <property type="term" value="C:mediator complex"/>
    <property type="evidence" value="ECO:0007669"/>
    <property type="project" value="TreeGrafter"/>
</dbReference>
<gene>
    <name evidence="2" type="ORF">RUM43_007166</name>
</gene>
<dbReference type="NCBIfam" id="TIGR00293">
    <property type="entry name" value="prefoldin subunit alpha"/>
    <property type="match status" value="1"/>
</dbReference>
<dbReference type="InterPro" id="IPR009053">
    <property type="entry name" value="Prefoldin"/>
</dbReference>
<dbReference type="EMBL" id="JAWJWE010000003">
    <property type="protein sequence ID" value="KAK6638896.1"/>
    <property type="molecule type" value="Genomic_DNA"/>
</dbReference>
<proteinExistence type="inferred from homology"/>
<dbReference type="PANTHER" id="PTHR13345:SF9">
    <property type="entry name" value="PROTEIN UXT"/>
    <property type="match status" value="1"/>
</dbReference>